<keyword evidence="6" id="KW-1185">Reference proteome</keyword>
<dbReference type="InterPro" id="IPR020845">
    <property type="entry name" value="AMP-binding_CS"/>
</dbReference>
<protein>
    <submittedName>
        <fullName evidence="5">Long-chain acyl-CoA synthetase</fullName>
        <ecNumber evidence="5">6.2.1.3</ecNumber>
    </submittedName>
</protein>
<comment type="caution">
    <text evidence="5">The sequence shown here is derived from an EMBL/GenBank/DDBJ whole genome shotgun (WGS) entry which is preliminary data.</text>
</comment>
<dbReference type="Pfam" id="PF00501">
    <property type="entry name" value="AMP-binding"/>
    <property type="match status" value="1"/>
</dbReference>
<dbReference type="EMBL" id="JAAOZC010000005">
    <property type="protein sequence ID" value="NIJ08543.1"/>
    <property type="molecule type" value="Genomic_DNA"/>
</dbReference>
<feature type="domain" description="AMP-binding enzyme C-terminal" evidence="4">
    <location>
        <begin position="423"/>
        <end position="498"/>
    </location>
</feature>
<dbReference type="Pfam" id="PF13193">
    <property type="entry name" value="AMP-binding_C"/>
    <property type="match status" value="1"/>
</dbReference>
<evidence type="ECO:0000313" key="6">
    <source>
        <dbReference type="Proteomes" id="UP000727456"/>
    </source>
</evidence>
<dbReference type="PANTHER" id="PTHR43201">
    <property type="entry name" value="ACYL-COA SYNTHETASE"/>
    <property type="match status" value="1"/>
</dbReference>
<evidence type="ECO:0000256" key="2">
    <source>
        <dbReference type="ARBA" id="ARBA00022598"/>
    </source>
</evidence>
<dbReference type="Gene3D" id="3.40.50.12780">
    <property type="entry name" value="N-terminal domain of ligase-like"/>
    <property type="match status" value="1"/>
</dbReference>
<reference evidence="5 6" key="1">
    <citation type="submission" date="2020-03" db="EMBL/GenBank/DDBJ databases">
        <title>Genomic Encyclopedia of Type Strains, Phase III (KMG-III): the genomes of soil and plant-associated and newly described type strains.</title>
        <authorList>
            <person name="Whitman W."/>
        </authorList>
    </citation>
    <scope>NUCLEOTIDE SEQUENCE [LARGE SCALE GENOMIC DNA]</scope>
    <source>
        <strain evidence="5 6">CECT 8804</strain>
    </source>
</reference>
<dbReference type="InterPro" id="IPR025110">
    <property type="entry name" value="AMP-bd_C"/>
</dbReference>
<sequence>MSHAVTAPTTFHSMTFGGAIRAAAGRNPSKAAVVMDGRETSFGVLAERAGRLRDAAIALGVTKGDVVAIVARNRPEFIEVVAGVPDAGAAVATINPRLAPVEARQVLEDCGARLVLVDPPSRELVEKTGIEGLTIISFGDAYERLLAEAPAPAVVPVIDECDAWTIPYTSGTTGKPKGVVLSHRSRMLVGLICGAEFGCFGPDDRFLAMTPLNHGGGLGFPVGVLAAGGSIEILDKFDAETVLERLKFGGITGLFMVPTHFQMIFALPPETLAKYERPPLRSILANAAPLPQALKPRIMEYFGETVLNELYGATETGLVCNLRPQDQLRKQQCVGTTFPHCEAEVRRDDGSLCDPDEVGELWTRGPVLFNGYWNRPEETAKAVKDGWVSVGDMARRDAEGFLYIVDRKKDMVISGGVNIYPREIEEVLFAHPGIADVAVIGVPDETWGERLRTVAVARAGAVLTQADIADFCRDKIAAYKIPKELTLVDALPRNANGKVLKTELRALE</sequence>
<dbReference type="PANTHER" id="PTHR43201:SF5">
    <property type="entry name" value="MEDIUM-CHAIN ACYL-COA LIGASE ACSF2, MITOCHONDRIAL"/>
    <property type="match status" value="1"/>
</dbReference>
<comment type="similarity">
    <text evidence="1">Belongs to the ATP-dependent AMP-binding enzyme family.</text>
</comment>
<dbReference type="PROSITE" id="PS00455">
    <property type="entry name" value="AMP_BINDING"/>
    <property type="match status" value="1"/>
</dbReference>
<dbReference type="InterPro" id="IPR042099">
    <property type="entry name" value="ANL_N_sf"/>
</dbReference>
<dbReference type="RefSeq" id="WP_167073396.1">
    <property type="nucleotide sequence ID" value="NZ_JAAOZC010000005.1"/>
</dbReference>
<dbReference type="SUPFAM" id="SSF56801">
    <property type="entry name" value="Acetyl-CoA synthetase-like"/>
    <property type="match status" value="1"/>
</dbReference>
<keyword evidence="2 5" id="KW-0436">Ligase</keyword>
<evidence type="ECO:0000256" key="1">
    <source>
        <dbReference type="ARBA" id="ARBA00006432"/>
    </source>
</evidence>
<name>A0ABX0TSQ6_9SPHN</name>
<dbReference type="GO" id="GO:0004467">
    <property type="term" value="F:long-chain fatty acid-CoA ligase activity"/>
    <property type="evidence" value="ECO:0007669"/>
    <property type="project" value="UniProtKB-EC"/>
</dbReference>
<dbReference type="EC" id="6.2.1.3" evidence="5"/>
<evidence type="ECO:0000313" key="5">
    <source>
        <dbReference type="EMBL" id="NIJ08543.1"/>
    </source>
</evidence>
<proteinExistence type="inferred from homology"/>
<feature type="domain" description="AMP-dependent synthetase/ligase" evidence="3">
    <location>
        <begin position="21"/>
        <end position="373"/>
    </location>
</feature>
<dbReference type="Proteomes" id="UP000727456">
    <property type="component" value="Unassembled WGS sequence"/>
</dbReference>
<accession>A0ABX0TSQ6</accession>
<evidence type="ECO:0000259" key="4">
    <source>
        <dbReference type="Pfam" id="PF13193"/>
    </source>
</evidence>
<dbReference type="InterPro" id="IPR045851">
    <property type="entry name" value="AMP-bd_C_sf"/>
</dbReference>
<dbReference type="InterPro" id="IPR000873">
    <property type="entry name" value="AMP-dep_synth/lig_dom"/>
</dbReference>
<evidence type="ECO:0000259" key="3">
    <source>
        <dbReference type="Pfam" id="PF00501"/>
    </source>
</evidence>
<dbReference type="Gene3D" id="3.30.300.30">
    <property type="match status" value="1"/>
</dbReference>
<gene>
    <name evidence="5" type="ORF">FHS31_002164</name>
</gene>
<organism evidence="5 6">
    <name type="scientific">Sphingomonas vulcanisoli</name>
    <dbReference type="NCBI Taxonomy" id="1658060"/>
    <lineage>
        <taxon>Bacteria</taxon>
        <taxon>Pseudomonadati</taxon>
        <taxon>Pseudomonadota</taxon>
        <taxon>Alphaproteobacteria</taxon>
        <taxon>Sphingomonadales</taxon>
        <taxon>Sphingomonadaceae</taxon>
        <taxon>Sphingomonas</taxon>
    </lineage>
</organism>